<dbReference type="Pfam" id="PF13920">
    <property type="entry name" value="zf-C3HC4_3"/>
    <property type="match status" value="1"/>
</dbReference>
<dbReference type="InterPro" id="IPR013083">
    <property type="entry name" value="Znf_RING/FYVE/PHD"/>
</dbReference>
<dbReference type="InterPro" id="IPR009030">
    <property type="entry name" value="Growth_fac_rcpt_cys_sf"/>
</dbReference>
<dbReference type="AlphaFoldDB" id="A0A0D3KSW6"/>
<dbReference type="SUPFAM" id="SSF57184">
    <property type="entry name" value="Growth factor receptor domain"/>
    <property type="match status" value="1"/>
</dbReference>
<dbReference type="RefSeq" id="XP_005791280.1">
    <property type="nucleotide sequence ID" value="XM_005791223.1"/>
</dbReference>
<evidence type="ECO:0000313" key="2">
    <source>
        <dbReference type="EnsemblProtists" id="EOD38851"/>
    </source>
</evidence>
<evidence type="ECO:0000313" key="3">
    <source>
        <dbReference type="Proteomes" id="UP000013827"/>
    </source>
</evidence>
<dbReference type="Gene3D" id="3.30.40.10">
    <property type="entry name" value="Zinc/RING finger domain, C3HC4 (zinc finger)"/>
    <property type="match status" value="1"/>
</dbReference>
<proteinExistence type="predicted"/>
<name>A0A0D3KSW6_EMIH1</name>
<dbReference type="PaxDb" id="2903-EOD38851"/>
<reference evidence="2" key="2">
    <citation type="submission" date="2024-10" db="UniProtKB">
        <authorList>
            <consortium name="EnsemblProtists"/>
        </authorList>
    </citation>
    <scope>IDENTIFICATION</scope>
</reference>
<dbReference type="HOGENOM" id="CLU_708691_0_0_1"/>
<dbReference type="Proteomes" id="UP000013827">
    <property type="component" value="Unassembled WGS sequence"/>
</dbReference>
<reference evidence="3" key="1">
    <citation type="journal article" date="2013" name="Nature">
        <title>Pan genome of the phytoplankton Emiliania underpins its global distribution.</title>
        <authorList>
            <person name="Read B.A."/>
            <person name="Kegel J."/>
            <person name="Klute M.J."/>
            <person name="Kuo A."/>
            <person name="Lefebvre S.C."/>
            <person name="Maumus F."/>
            <person name="Mayer C."/>
            <person name="Miller J."/>
            <person name="Monier A."/>
            <person name="Salamov A."/>
            <person name="Young J."/>
            <person name="Aguilar M."/>
            <person name="Claverie J.M."/>
            <person name="Frickenhaus S."/>
            <person name="Gonzalez K."/>
            <person name="Herman E.K."/>
            <person name="Lin Y.C."/>
            <person name="Napier J."/>
            <person name="Ogata H."/>
            <person name="Sarno A.F."/>
            <person name="Shmutz J."/>
            <person name="Schroeder D."/>
            <person name="de Vargas C."/>
            <person name="Verret F."/>
            <person name="von Dassow P."/>
            <person name="Valentin K."/>
            <person name="Van de Peer Y."/>
            <person name="Wheeler G."/>
            <person name="Dacks J.B."/>
            <person name="Delwiche C.F."/>
            <person name="Dyhrman S.T."/>
            <person name="Glockner G."/>
            <person name="John U."/>
            <person name="Richards T."/>
            <person name="Worden A.Z."/>
            <person name="Zhang X."/>
            <person name="Grigoriev I.V."/>
            <person name="Allen A.E."/>
            <person name="Bidle K."/>
            <person name="Borodovsky M."/>
            <person name="Bowler C."/>
            <person name="Brownlee C."/>
            <person name="Cock J.M."/>
            <person name="Elias M."/>
            <person name="Gladyshev V.N."/>
            <person name="Groth M."/>
            <person name="Guda C."/>
            <person name="Hadaegh A."/>
            <person name="Iglesias-Rodriguez M.D."/>
            <person name="Jenkins J."/>
            <person name="Jones B.M."/>
            <person name="Lawson T."/>
            <person name="Leese F."/>
            <person name="Lindquist E."/>
            <person name="Lobanov A."/>
            <person name="Lomsadze A."/>
            <person name="Malik S.B."/>
            <person name="Marsh M.E."/>
            <person name="Mackinder L."/>
            <person name="Mock T."/>
            <person name="Mueller-Roeber B."/>
            <person name="Pagarete A."/>
            <person name="Parker M."/>
            <person name="Probert I."/>
            <person name="Quesneville H."/>
            <person name="Raines C."/>
            <person name="Rensing S.A."/>
            <person name="Riano-Pachon D.M."/>
            <person name="Richier S."/>
            <person name="Rokitta S."/>
            <person name="Shiraiwa Y."/>
            <person name="Soanes D.M."/>
            <person name="van der Giezen M."/>
            <person name="Wahlund T.M."/>
            <person name="Williams B."/>
            <person name="Wilson W."/>
            <person name="Wolfe G."/>
            <person name="Wurch L.L."/>
        </authorList>
    </citation>
    <scope>NUCLEOTIDE SEQUENCE</scope>
</reference>
<protein>
    <recommendedName>
        <fullName evidence="4">TNFR-Cys domain-containing protein</fullName>
    </recommendedName>
</protein>
<accession>A0A0D3KSW6</accession>
<evidence type="ECO:0008006" key="4">
    <source>
        <dbReference type="Google" id="ProtNLM"/>
    </source>
</evidence>
<keyword evidence="3" id="KW-1185">Reference proteome</keyword>
<organism evidence="2 3">
    <name type="scientific">Emiliania huxleyi (strain CCMP1516)</name>
    <dbReference type="NCBI Taxonomy" id="280463"/>
    <lineage>
        <taxon>Eukaryota</taxon>
        <taxon>Haptista</taxon>
        <taxon>Haptophyta</taxon>
        <taxon>Prymnesiophyceae</taxon>
        <taxon>Isochrysidales</taxon>
        <taxon>Noelaerhabdaceae</taxon>
        <taxon>Emiliania</taxon>
    </lineage>
</organism>
<dbReference type="KEGG" id="ehx:EMIHUDRAFT_251637"/>
<feature type="region of interest" description="Disordered" evidence="1">
    <location>
        <begin position="283"/>
        <end position="307"/>
    </location>
</feature>
<sequence length="390" mass="41945">MKTNWQRILIMWDTEKKSPQQSTTSQLAGRAAGHAFYETYAYVRVGCTCEPCGAHCSACDDAGPGRCDACESGYFLSAAEEGCLACSPGCRVCRNQTAAGCDACRLLYTRQPNGGCRFSWMQLVASLSAAASTGWLLLRRRPWRLRRRPPPTVDEFLGSVAAAQSADAAIYPSGRWRAAATRGYYTVGTRQCGVVEFTLHFERGGEVHGSGRDGVGAYQLRGRASANWRLALAIGIRFSEPARSLPAGEPGKASGRVALTKRYEGGSLTAAGRENHGHAVEYRGEAPSGAPEGGRVSPRQPSLSGGVRGEWSIRHALGDFDGTWHLWPVVLPSPAPGDEEGDAADEANECCVCFDRRINTRLQPCGHVALCHATLDTNPGLLRAMCMAFE</sequence>
<dbReference type="EnsemblProtists" id="EOD38851">
    <property type="protein sequence ID" value="EOD38851"/>
    <property type="gene ID" value="EMIHUDRAFT_251637"/>
</dbReference>
<dbReference type="GeneID" id="17284124"/>
<evidence type="ECO:0000256" key="1">
    <source>
        <dbReference type="SAM" id="MobiDB-lite"/>
    </source>
</evidence>